<dbReference type="PROSITE" id="PS50048">
    <property type="entry name" value="ZN2_CY6_FUNGAL_2"/>
    <property type="match status" value="1"/>
</dbReference>
<evidence type="ECO:0000256" key="2">
    <source>
        <dbReference type="ARBA" id="ARBA00022723"/>
    </source>
</evidence>
<keyword evidence="8" id="KW-1185">Reference proteome</keyword>
<dbReference type="CDD" id="cd00067">
    <property type="entry name" value="GAL4"/>
    <property type="match status" value="1"/>
</dbReference>
<dbReference type="RefSeq" id="XP_043001111.1">
    <property type="nucleotide sequence ID" value="XM_043145176.1"/>
</dbReference>
<protein>
    <recommendedName>
        <fullName evidence="6">Zn(2)-C6 fungal-type domain-containing protein</fullName>
    </recommendedName>
</protein>
<dbReference type="SUPFAM" id="SSF57701">
    <property type="entry name" value="Zn2/Cys6 DNA-binding domain"/>
    <property type="match status" value="1"/>
</dbReference>
<dbReference type="Pfam" id="PF00172">
    <property type="entry name" value="Zn_clus"/>
    <property type="match status" value="1"/>
</dbReference>
<dbReference type="GO" id="GO:0008270">
    <property type="term" value="F:zinc ion binding"/>
    <property type="evidence" value="ECO:0007669"/>
    <property type="project" value="InterPro"/>
</dbReference>
<reference evidence="7" key="1">
    <citation type="submission" date="2020-03" db="EMBL/GenBank/DDBJ databases">
        <title>A mixture of massive structural variations and highly conserved coding sequences in Ustilaginoidea virens genome.</title>
        <authorList>
            <person name="Zhang K."/>
            <person name="Zhao Z."/>
            <person name="Zhang Z."/>
            <person name="Li Y."/>
            <person name="Hsiang T."/>
            <person name="Sun W."/>
        </authorList>
    </citation>
    <scope>NUCLEOTIDE SEQUENCE</scope>
    <source>
        <strain evidence="7">UV-8b</strain>
    </source>
</reference>
<evidence type="ECO:0000256" key="5">
    <source>
        <dbReference type="SAM" id="MobiDB-lite"/>
    </source>
</evidence>
<dbReference type="PROSITE" id="PS00463">
    <property type="entry name" value="ZN2_CY6_FUNGAL_1"/>
    <property type="match status" value="1"/>
</dbReference>
<evidence type="ECO:0000256" key="4">
    <source>
        <dbReference type="ARBA" id="ARBA00023242"/>
    </source>
</evidence>
<dbReference type="GO" id="GO:0000981">
    <property type="term" value="F:DNA-binding transcription factor activity, RNA polymerase II-specific"/>
    <property type="evidence" value="ECO:0007669"/>
    <property type="project" value="InterPro"/>
</dbReference>
<dbReference type="SMART" id="SM00066">
    <property type="entry name" value="GAL4"/>
    <property type="match status" value="1"/>
</dbReference>
<feature type="region of interest" description="Disordered" evidence="5">
    <location>
        <begin position="385"/>
        <end position="409"/>
    </location>
</feature>
<dbReference type="KEGG" id="uvi:66068456"/>
<organism evidence="7 8">
    <name type="scientific">Ustilaginoidea virens</name>
    <name type="common">Rice false smut fungus</name>
    <name type="synonym">Villosiclava virens</name>
    <dbReference type="NCBI Taxonomy" id="1159556"/>
    <lineage>
        <taxon>Eukaryota</taxon>
        <taxon>Fungi</taxon>
        <taxon>Dikarya</taxon>
        <taxon>Ascomycota</taxon>
        <taxon>Pezizomycotina</taxon>
        <taxon>Sordariomycetes</taxon>
        <taxon>Hypocreomycetidae</taxon>
        <taxon>Hypocreales</taxon>
        <taxon>Clavicipitaceae</taxon>
        <taxon>Ustilaginoidea</taxon>
    </lineage>
</organism>
<dbReference type="InterPro" id="IPR036864">
    <property type="entry name" value="Zn2-C6_fun-type_DNA-bd_sf"/>
</dbReference>
<gene>
    <name evidence="7" type="ORF">UV8b_07679</name>
</gene>
<dbReference type="PANTHER" id="PTHR46910:SF3">
    <property type="entry name" value="HALOTOLERANCE PROTEIN 9-RELATED"/>
    <property type="match status" value="1"/>
</dbReference>
<dbReference type="GeneID" id="66068456"/>
<evidence type="ECO:0000256" key="1">
    <source>
        <dbReference type="ARBA" id="ARBA00004123"/>
    </source>
</evidence>
<dbReference type="PANTHER" id="PTHR46910">
    <property type="entry name" value="TRANSCRIPTION FACTOR PDR1"/>
    <property type="match status" value="1"/>
</dbReference>
<feature type="domain" description="Zn(2)-C6 fungal-type" evidence="6">
    <location>
        <begin position="56"/>
        <end position="90"/>
    </location>
</feature>
<dbReference type="InterPro" id="IPR001138">
    <property type="entry name" value="Zn2Cys6_DnaBD"/>
</dbReference>
<evidence type="ECO:0000256" key="3">
    <source>
        <dbReference type="ARBA" id="ARBA00023125"/>
    </source>
</evidence>
<dbReference type="EMBL" id="CP072758">
    <property type="protein sequence ID" value="QUC23438.1"/>
    <property type="molecule type" value="Genomic_DNA"/>
</dbReference>
<feature type="compositionally biased region" description="Low complexity" evidence="5">
    <location>
        <begin position="387"/>
        <end position="398"/>
    </location>
</feature>
<accession>A0A8E5HY45</accession>
<comment type="subcellular location">
    <subcellularLocation>
        <location evidence="1">Nucleus</location>
    </subcellularLocation>
</comment>
<evidence type="ECO:0000313" key="7">
    <source>
        <dbReference type="EMBL" id="QUC23438.1"/>
    </source>
</evidence>
<evidence type="ECO:0000313" key="8">
    <source>
        <dbReference type="Proteomes" id="UP000027002"/>
    </source>
</evidence>
<dbReference type="GO" id="GO:0005634">
    <property type="term" value="C:nucleus"/>
    <property type="evidence" value="ECO:0007669"/>
    <property type="project" value="UniProtKB-SubCell"/>
</dbReference>
<evidence type="ECO:0000259" key="6">
    <source>
        <dbReference type="PROSITE" id="PS50048"/>
    </source>
</evidence>
<sequence length="409" mass="43308">MGYSICQRPLPCHQKHAVVDQGSRFRGKPDTRMCKTTTDADRMDDAGSQRKRIAVACGRCRQRKIRCSGDNGTGEACTNCRSAGVGPCQFLRVSSQEVSGVRQENFYNIAVSRKFARTSAATSALPASPPYSYNNMVSMGHSGSVNQHETPYGCVGKHYGQTGEWVNGYNGEHSTPYVSSPQGIALDEHQYMMGAYRSGGSMVARSNDMMYDEADGGYGCPSGGSPAGIGARPTGGTDAGYSFANGFPCYAAAAVDSGGERIMSHPVDRSCAAGPLGADETINRRTAQAIHGTEHPALVDLSYHGGYGNSPCNTSSMESTADMYTTAPTSDELLAHGHLRPPIPEYAYRYTADATSERGQMSESMLAMGDQQQAVQGRGCYMGGTSLGSTSPLGTGASRGRGRSAALHR</sequence>
<proteinExistence type="predicted"/>
<dbReference type="Gene3D" id="4.10.240.10">
    <property type="entry name" value="Zn(2)-C6 fungal-type DNA-binding domain"/>
    <property type="match status" value="1"/>
</dbReference>
<dbReference type="OrthoDB" id="5394557at2759"/>
<keyword evidence="2" id="KW-0479">Metal-binding</keyword>
<keyword evidence="3" id="KW-0238">DNA-binding</keyword>
<keyword evidence="4" id="KW-0539">Nucleus</keyword>
<dbReference type="GO" id="GO:0003677">
    <property type="term" value="F:DNA binding"/>
    <property type="evidence" value="ECO:0007669"/>
    <property type="project" value="UniProtKB-KW"/>
</dbReference>
<dbReference type="InterPro" id="IPR050987">
    <property type="entry name" value="AtrR-like"/>
</dbReference>
<dbReference type="Proteomes" id="UP000027002">
    <property type="component" value="Chromosome 6"/>
</dbReference>
<feature type="compositionally biased region" description="Basic residues" evidence="5">
    <location>
        <begin position="400"/>
        <end position="409"/>
    </location>
</feature>
<dbReference type="AlphaFoldDB" id="A0A8E5HY45"/>
<name>A0A8E5HY45_USTVR</name>